<accession>A0A0D9QPM5</accession>
<dbReference type="OMA" id="KHHYIIP"/>
<name>A0A0D9QPM5_PLAFR</name>
<proteinExistence type="predicted"/>
<dbReference type="GeneID" id="24266691"/>
<dbReference type="OrthoDB" id="387450at2759"/>
<organism evidence="2 3">
    <name type="scientific">Plasmodium fragile</name>
    <dbReference type="NCBI Taxonomy" id="5857"/>
    <lineage>
        <taxon>Eukaryota</taxon>
        <taxon>Sar</taxon>
        <taxon>Alveolata</taxon>
        <taxon>Apicomplexa</taxon>
        <taxon>Aconoidasida</taxon>
        <taxon>Haemosporida</taxon>
        <taxon>Plasmodiidae</taxon>
        <taxon>Plasmodium</taxon>
        <taxon>Plasmodium (Plasmodium)</taxon>
    </lineage>
</organism>
<dbReference type="AlphaFoldDB" id="A0A0D9QPM5"/>
<evidence type="ECO:0000313" key="3">
    <source>
        <dbReference type="Proteomes" id="UP000054561"/>
    </source>
</evidence>
<keyword evidence="1" id="KW-0472">Membrane</keyword>
<protein>
    <submittedName>
        <fullName evidence="2">Uncharacterized protein</fullName>
    </submittedName>
</protein>
<evidence type="ECO:0000256" key="1">
    <source>
        <dbReference type="SAM" id="Phobius"/>
    </source>
</evidence>
<dbReference type="Proteomes" id="UP000054561">
    <property type="component" value="Unassembled WGS sequence"/>
</dbReference>
<keyword evidence="1" id="KW-1133">Transmembrane helix</keyword>
<dbReference type="EMBL" id="KQ001656">
    <property type="protein sequence ID" value="KJP88883.1"/>
    <property type="molecule type" value="Genomic_DNA"/>
</dbReference>
<keyword evidence="3" id="KW-1185">Reference proteome</keyword>
<dbReference type="RefSeq" id="XP_012334435.1">
    <property type="nucleotide sequence ID" value="XM_012479012.1"/>
</dbReference>
<feature type="transmembrane region" description="Helical" evidence="1">
    <location>
        <begin position="210"/>
        <end position="228"/>
    </location>
</feature>
<dbReference type="VEuPathDB" id="PlasmoDB:AK88_01377"/>
<evidence type="ECO:0000313" key="2">
    <source>
        <dbReference type="EMBL" id="KJP88883.1"/>
    </source>
</evidence>
<sequence>MVNNKNKYSRGCHGYSSGSVGSLNKDNSFLKVFVFTLVILAIQCYNESFSVSVHKSSGNGAKVCSRLLFGNFGDSIEHFSLANEKDSSDTNIGYKYILIVDENDNEINDFGSAGNLSLCSTIDGDMNESKSECMPALKEKIFQETIYGPSVVGESTVEDTEYEDNLMKEFRNKKYKEKLHKRAFRFLKKHHYIIPGAMSAIALLVQNTYVAVGVLIVYAVLLILHYLHKKLKYKSENKFI</sequence>
<gene>
    <name evidence="2" type="ORF">AK88_01377</name>
</gene>
<keyword evidence="1" id="KW-0812">Transmembrane</keyword>
<reference evidence="2 3" key="1">
    <citation type="submission" date="2014-03" db="EMBL/GenBank/DDBJ databases">
        <title>The Genome Sequence of Plasmodium fragile nilgiri.</title>
        <authorList>
            <consortium name="The Broad Institute Genomics Platform"/>
            <consortium name="The Broad Institute Genome Sequencing Center for Infectious Disease"/>
            <person name="Neafsey D."/>
            <person name="Duraisingh M."/>
            <person name="Young S.K."/>
            <person name="Zeng Q."/>
            <person name="Gargeya S."/>
            <person name="Abouelleil A."/>
            <person name="Alvarado L."/>
            <person name="Chapman S.B."/>
            <person name="Gainer-Dewar J."/>
            <person name="Goldberg J."/>
            <person name="Griggs A."/>
            <person name="Gujja S."/>
            <person name="Hansen M."/>
            <person name="Howarth C."/>
            <person name="Imamovic A."/>
            <person name="Larimer J."/>
            <person name="Pearson M."/>
            <person name="Poon T.W."/>
            <person name="Priest M."/>
            <person name="Roberts A."/>
            <person name="Saif S."/>
            <person name="Shea T."/>
            <person name="Sykes S."/>
            <person name="Wortman J."/>
            <person name="Nusbaum C."/>
            <person name="Birren B."/>
        </authorList>
    </citation>
    <scope>NUCLEOTIDE SEQUENCE [LARGE SCALE GENOMIC DNA]</scope>
    <source>
        <strain evidence="3">nilgiri</strain>
    </source>
</reference>